<dbReference type="CDD" id="cd22857">
    <property type="entry name" value="WDR74"/>
    <property type="match status" value="1"/>
</dbReference>
<gene>
    <name evidence="2" type="primary">LOC100901459</name>
</gene>
<organism evidence="1 2">
    <name type="scientific">Galendromus occidentalis</name>
    <name type="common">western predatory mite</name>
    <dbReference type="NCBI Taxonomy" id="34638"/>
    <lineage>
        <taxon>Eukaryota</taxon>
        <taxon>Metazoa</taxon>
        <taxon>Ecdysozoa</taxon>
        <taxon>Arthropoda</taxon>
        <taxon>Chelicerata</taxon>
        <taxon>Arachnida</taxon>
        <taxon>Acari</taxon>
        <taxon>Parasitiformes</taxon>
        <taxon>Mesostigmata</taxon>
        <taxon>Gamasina</taxon>
        <taxon>Phytoseioidea</taxon>
        <taxon>Phytoseiidae</taxon>
        <taxon>Typhlodrominae</taxon>
        <taxon>Galendromus</taxon>
    </lineage>
</organism>
<dbReference type="InterPro" id="IPR036322">
    <property type="entry name" value="WD40_repeat_dom_sf"/>
</dbReference>
<evidence type="ECO:0000313" key="1">
    <source>
        <dbReference type="Proteomes" id="UP000694867"/>
    </source>
</evidence>
<dbReference type="KEGG" id="goe:100901459"/>
<sequence>MEEASAENMPGSSDDTYHVYCGAETGYLKGINIHKKSFANLNKGSNLDRDYEITVMIWANEDESQIHCALKNQVIATYEADTGFLLDTRDVTAGEGPIKGLEILDQNLVTCSRSGAFRVWRNSRPIELDVGKDVCRMRKSPFSDRFATGGQENDLKLWDLAEPEQPVFVAKNVRNDKLDLRMPVWVTDFRFVDDSKIIVGTGYNKIRMYDTKGQQRRPVSELDFDEYPITTLSLVPNREHNIVAGNTHGRVALFDLRMQKLVYCFKGFAGSVRSVEVHPSKPYLFSCSLDRFVRVHDIDRHVLLSKIYLKSRLSSLLIRTSFQGADLEIG</sequence>
<dbReference type="GeneID" id="100901459"/>
<dbReference type="PANTHER" id="PTHR16038">
    <property type="entry name" value="NOP SEVEN ASSOCIATED PROTEIN 1"/>
    <property type="match status" value="1"/>
</dbReference>
<dbReference type="PANTHER" id="PTHR16038:SF4">
    <property type="entry name" value="WD REPEAT-CONTAINING PROTEIN 74"/>
    <property type="match status" value="1"/>
</dbReference>
<name>A0AAJ6QUD7_9ACAR</name>
<reference evidence="2" key="1">
    <citation type="submission" date="2025-08" db="UniProtKB">
        <authorList>
            <consortium name="RefSeq"/>
        </authorList>
    </citation>
    <scope>IDENTIFICATION</scope>
</reference>
<dbReference type="InterPro" id="IPR015943">
    <property type="entry name" value="WD40/YVTN_repeat-like_dom_sf"/>
</dbReference>
<dbReference type="Pfam" id="PF00400">
    <property type="entry name" value="WD40"/>
    <property type="match status" value="1"/>
</dbReference>
<dbReference type="Gene3D" id="2.130.10.10">
    <property type="entry name" value="YVTN repeat-like/Quinoprotein amine dehydrogenase"/>
    <property type="match status" value="2"/>
</dbReference>
<dbReference type="SMART" id="SM00320">
    <property type="entry name" value="WD40"/>
    <property type="match status" value="5"/>
</dbReference>
<evidence type="ECO:0000313" key="2">
    <source>
        <dbReference type="RefSeq" id="XP_003746118.1"/>
    </source>
</evidence>
<dbReference type="GO" id="GO:0042273">
    <property type="term" value="P:ribosomal large subunit biogenesis"/>
    <property type="evidence" value="ECO:0007669"/>
    <property type="project" value="InterPro"/>
</dbReference>
<dbReference type="InterPro" id="IPR037379">
    <property type="entry name" value="WDR74/Nsa1"/>
</dbReference>
<keyword evidence="1" id="KW-1185">Reference proteome</keyword>
<dbReference type="SUPFAM" id="SSF50978">
    <property type="entry name" value="WD40 repeat-like"/>
    <property type="match status" value="1"/>
</dbReference>
<dbReference type="AlphaFoldDB" id="A0AAJ6QUD7"/>
<dbReference type="InterPro" id="IPR001680">
    <property type="entry name" value="WD40_rpt"/>
</dbReference>
<dbReference type="GO" id="GO:0005730">
    <property type="term" value="C:nucleolus"/>
    <property type="evidence" value="ECO:0007669"/>
    <property type="project" value="InterPro"/>
</dbReference>
<accession>A0AAJ6QUD7</accession>
<dbReference type="GO" id="GO:0030687">
    <property type="term" value="C:preribosome, large subunit precursor"/>
    <property type="evidence" value="ECO:0007669"/>
    <property type="project" value="TreeGrafter"/>
</dbReference>
<dbReference type="RefSeq" id="XP_003746118.1">
    <property type="nucleotide sequence ID" value="XM_003746070.2"/>
</dbReference>
<protein>
    <submittedName>
        <fullName evidence="2">WD repeat-containing protein 74</fullName>
    </submittedName>
</protein>
<proteinExistence type="predicted"/>
<dbReference type="Proteomes" id="UP000694867">
    <property type="component" value="Unplaced"/>
</dbReference>